<evidence type="ECO:0000313" key="2">
    <source>
        <dbReference type="EMBL" id="CEM32670.1"/>
    </source>
</evidence>
<proteinExistence type="predicted"/>
<name>A0A0G4GQF0_9ALVE</name>
<dbReference type="VEuPathDB" id="CryptoDB:Cvel_22914"/>
<dbReference type="PhylomeDB" id="A0A0G4GQF0"/>
<feature type="region of interest" description="Disordered" evidence="1">
    <location>
        <begin position="93"/>
        <end position="155"/>
    </location>
</feature>
<feature type="compositionally biased region" description="Basic and acidic residues" evidence="1">
    <location>
        <begin position="122"/>
        <end position="148"/>
    </location>
</feature>
<dbReference type="EMBL" id="CDMZ01001440">
    <property type="protein sequence ID" value="CEM32670.1"/>
    <property type="molecule type" value="Genomic_DNA"/>
</dbReference>
<accession>A0A0G4GQF0</accession>
<evidence type="ECO:0000256" key="1">
    <source>
        <dbReference type="SAM" id="MobiDB-lite"/>
    </source>
</evidence>
<reference evidence="2" key="1">
    <citation type="submission" date="2014-11" db="EMBL/GenBank/DDBJ databases">
        <authorList>
            <person name="Otto D Thomas"/>
            <person name="Naeem Raeece"/>
        </authorList>
    </citation>
    <scope>NUCLEOTIDE SEQUENCE</scope>
</reference>
<protein>
    <submittedName>
        <fullName evidence="2">Uncharacterized protein</fullName>
    </submittedName>
</protein>
<dbReference type="AlphaFoldDB" id="A0A0G4GQF0"/>
<gene>
    <name evidence="2" type="ORF">Cvel_22914</name>
</gene>
<sequence>MKSQSPRRTLVSGMIWRRDSFGMAWVCLSAMSKVRKAANFTVGENTHSCNLSAKKTYLLLDSLPHSVKNLKLGPSTIKRESLSLAHRFLESLSTTEGGVDEGEQEGVKEGEEAGEKEEEEEGLKVGEEEGEGVMRGDSEGQNSREHPTFKVFPDF</sequence>
<organism evidence="2">
    <name type="scientific">Chromera velia CCMP2878</name>
    <dbReference type="NCBI Taxonomy" id="1169474"/>
    <lineage>
        <taxon>Eukaryota</taxon>
        <taxon>Sar</taxon>
        <taxon>Alveolata</taxon>
        <taxon>Colpodellida</taxon>
        <taxon>Chromeraceae</taxon>
        <taxon>Chromera</taxon>
    </lineage>
</organism>